<evidence type="ECO:0000256" key="2">
    <source>
        <dbReference type="ARBA" id="ARBA00023157"/>
    </source>
</evidence>
<gene>
    <name evidence="5" type="ORF">M5K25_014981</name>
</gene>
<protein>
    <recommendedName>
        <fullName evidence="4">Bulb-type lectin domain-containing protein</fullName>
    </recommendedName>
</protein>
<dbReference type="EMBL" id="JANQDX010000012">
    <property type="protein sequence ID" value="KAL0914618.1"/>
    <property type="molecule type" value="Genomic_DNA"/>
</dbReference>
<feature type="domain" description="Bulb-type lectin" evidence="4">
    <location>
        <begin position="542"/>
        <end position="678"/>
    </location>
</feature>
<name>A0ABD0UPW0_DENTH</name>
<dbReference type="InterPro" id="IPR000858">
    <property type="entry name" value="S_locus_glycoprot_dom"/>
</dbReference>
<keyword evidence="6" id="KW-1185">Reference proteome</keyword>
<organism evidence="5 6">
    <name type="scientific">Dendrobium thyrsiflorum</name>
    <name type="common">Pinecone-like raceme dendrobium</name>
    <name type="synonym">Orchid</name>
    <dbReference type="NCBI Taxonomy" id="117978"/>
    <lineage>
        <taxon>Eukaryota</taxon>
        <taxon>Viridiplantae</taxon>
        <taxon>Streptophyta</taxon>
        <taxon>Embryophyta</taxon>
        <taxon>Tracheophyta</taxon>
        <taxon>Spermatophyta</taxon>
        <taxon>Magnoliopsida</taxon>
        <taxon>Liliopsida</taxon>
        <taxon>Asparagales</taxon>
        <taxon>Orchidaceae</taxon>
        <taxon>Epidendroideae</taxon>
        <taxon>Malaxideae</taxon>
        <taxon>Dendrobiinae</taxon>
        <taxon>Dendrobium</taxon>
    </lineage>
</organism>
<reference evidence="5 6" key="1">
    <citation type="journal article" date="2024" name="Plant Biotechnol. J.">
        <title>Dendrobium thyrsiflorum genome and its molecular insights into genes involved in important horticultural traits.</title>
        <authorList>
            <person name="Chen B."/>
            <person name="Wang J.Y."/>
            <person name="Zheng P.J."/>
            <person name="Li K.L."/>
            <person name="Liang Y.M."/>
            <person name="Chen X.F."/>
            <person name="Zhang C."/>
            <person name="Zhao X."/>
            <person name="He X."/>
            <person name="Zhang G.Q."/>
            <person name="Liu Z.J."/>
            <person name="Xu Q."/>
        </authorList>
    </citation>
    <scope>NUCLEOTIDE SEQUENCE [LARGE SCALE GENOMIC DNA]</scope>
    <source>
        <strain evidence="5">GZMU011</strain>
    </source>
</reference>
<dbReference type="PANTHER" id="PTHR32444">
    <property type="entry name" value="BULB-TYPE LECTIN DOMAIN-CONTAINING PROTEIN"/>
    <property type="match status" value="1"/>
</dbReference>
<evidence type="ECO:0000313" key="5">
    <source>
        <dbReference type="EMBL" id="KAL0914618.1"/>
    </source>
</evidence>
<dbReference type="Pfam" id="PF01453">
    <property type="entry name" value="B_lectin"/>
    <property type="match status" value="1"/>
</dbReference>
<dbReference type="SMART" id="SM00108">
    <property type="entry name" value="B_lectin"/>
    <property type="match status" value="1"/>
</dbReference>
<dbReference type="PANTHER" id="PTHR32444:SF89">
    <property type="entry name" value="S GLYCOPROTEIN"/>
    <property type="match status" value="1"/>
</dbReference>
<dbReference type="Gene3D" id="2.90.10.10">
    <property type="entry name" value="Bulb-type lectin domain"/>
    <property type="match status" value="1"/>
</dbReference>
<feature type="region of interest" description="Disordered" evidence="3">
    <location>
        <begin position="353"/>
        <end position="448"/>
    </location>
</feature>
<feature type="region of interest" description="Disordered" evidence="3">
    <location>
        <begin position="861"/>
        <end position="883"/>
    </location>
</feature>
<feature type="compositionally biased region" description="Polar residues" evidence="3">
    <location>
        <begin position="353"/>
        <end position="363"/>
    </location>
</feature>
<dbReference type="Proteomes" id="UP001552299">
    <property type="component" value="Unassembled WGS sequence"/>
</dbReference>
<sequence>MDCRRRSTVDDDRSRIWVVDDDRYPRRWAVDDDRSRIAFYQAQVKASLDRIDKRLRSIRRIRMPSATIPATSSSFLSSASRDRHQFRNKPAVVEDYPPLELPLRWRDPPPLQPHSASASSCNPTQHPLLEPVTNPALQHATSRDTSAIDEGERFSMSQSDLLSRPVSRVIACSYSDSVVDPTTLPDLELTRDYLHSQILDPAPPTAHARSGPSFHPREVDDDRDQTCNPDSCSSSRDQLAALTAIHTTGPSPPTVLYAPVTEAFHDPDLLPLGSSDETPDLAFAVPTFSDHLLDCDTKPSPASIRNALPISLLPPLPHPLSFRDPTLDSPLESTESPTAHGEVFMDMLRDDSSVSLKQEMSNISDEDEGKDFRWSPDPGGTTLLPPPDSSSSSLLPRSHDQSHDLKSLQRDFDPTSAFSRDQTLCNRSTTSEEKKQNEDELQQSDPGNEASFIGYEWGFCNVTAGFEYIPCFDNGKAIKKDKLKGVAAAIYRKPASNECYDNYNIGIEDIFITGVQIFDVESTDKAYPTQRSQIVRRNVTERDTITPNSLLKDDQTFLSANGFFELGFFSSGSSTMKYLGIWYMKIHVQTVVWRAIWAATATSNLSNPIAQLLDNDNFVLRNNDRFSESSESYIWESFYDPSDTLLPRMKLGWNLKAGLESKLTTWNNSNDPSNGDYTFNLDISGSPEIFIRHGSQPIYRNGPWTGFQFSGEPEIASNSYISFDFTSNQDEMYYTYKVIDSCITFRLVLNQSRLQRYIWYDSMSSWSLYWYVPRDQCNSYGECGPYGFCNSNYSPVCRCAQEFKPKKPQNWNLRDGSDGCVRVTKLDCEKEDGKPIAVKRLSSPSYEKFATNIENKIFDPGGSLSLSGQRTSMESRSFDARGE</sequence>
<dbReference type="AlphaFoldDB" id="A0ABD0UPW0"/>
<dbReference type="InterPro" id="IPR001480">
    <property type="entry name" value="Bulb-type_lectin_dom"/>
</dbReference>
<proteinExistence type="predicted"/>
<feature type="region of interest" description="Disordered" evidence="3">
    <location>
        <begin position="200"/>
        <end position="234"/>
    </location>
</feature>
<dbReference type="InterPro" id="IPR036426">
    <property type="entry name" value="Bulb-type_lectin_dom_sf"/>
</dbReference>
<comment type="caution">
    <text evidence="5">The sequence shown here is derived from an EMBL/GenBank/DDBJ whole genome shotgun (WGS) entry which is preliminary data.</text>
</comment>
<dbReference type="GO" id="GO:0051707">
    <property type="term" value="P:response to other organism"/>
    <property type="evidence" value="ECO:0007669"/>
    <property type="project" value="UniProtKB-ARBA"/>
</dbReference>
<evidence type="ECO:0000313" key="6">
    <source>
        <dbReference type="Proteomes" id="UP001552299"/>
    </source>
</evidence>
<keyword evidence="2" id="KW-1015">Disulfide bond</keyword>
<feature type="compositionally biased region" description="Low complexity" evidence="3">
    <location>
        <begin position="375"/>
        <end position="396"/>
    </location>
</feature>
<feature type="compositionally biased region" description="Basic and acidic residues" evidence="3">
    <location>
        <begin position="397"/>
        <end position="413"/>
    </location>
</feature>
<feature type="compositionally biased region" description="Polar residues" evidence="3">
    <location>
        <begin position="416"/>
        <end position="429"/>
    </location>
</feature>
<accession>A0ABD0UPW0</accession>
<evidence type="ECO:0000259" key="4">
    <source>
        <dbReference type="PROSITE" id="PS50927"/>
    </source>
</evidence>
<feature type="compositionally biased region" description="Polar residues" evidence="3">
    <location>
        <begin position="864"/>
        <end position="875"/>
    </location>
</feature>
<dbReference type="SUPFAM" id="SSF51110">
    <property type="entry name" value="alpha-D-mannose-specific plant lectins"/>
    <property type="match status" value="1"/>
</dbReference>
<evidence type="ECO:0000256" key="3">
    <source>
        <dbReference type="SAM" id="MobiDB-lite"/>
    </source>
</evidence>
<dbReference type="PROSITE" id="PS50927">
    <property type="entry name" value="BULB_LECTIN"/>
    <property type="match status" value="1"/>
</dbReference>
<dbReference type="Pfam" id="PF00954">
    <property type="entry name" value="S_locus_glycop"/>
    <property type="match status" value="1"/>
</dbReference>
<feature type="region of interest" description="Disordered" evidence="3">
    <location>
        <begin position="321"/>
        <end position="341"/>
    </location>
</feature>
<evidence type="ECO:0000256" key="1">
    <source>
        <dbReference type="ARBA" id="ARBA00022729"/>
    </source>
</evidence>
<keyword evidence="1" id="KW-0732">Signal</keyword>